<dbReference type="PANTHER" id="PTHR45024">
    <property type="entry name" value="DEHYDROGENASES, SHORT CHAIN"/>
    <property type="match status" value="1"/>
</dbReference>
<dbReference type="SUPFAM" id="SSF51735">
    <property type="entry name" value="NAD(P)-binding Rossmann-fold domains"/>
    <property type="match status" value="1"/>
</dbReference>
<proteinExistence type="inferred from homology"/>
<evidence type="ECO:0000256" key="1">
    <source>
        <dbReference type="ARBA" id="ARBA00006484"/>
    </source>
</evidence>
<dbReference type="PANTHER" id="PTHR45024:SF2">
    <property type="entry name" value="SCP2 DOMAIN-CONTAINING PROTEIN"/>
    <property type="match status" value="1"/>
</dbReference>
<dbReference type="PRINTS" id="PR00081">
    <property type="entry name" value="GDHRDH"/>
</dbReference>
<evidence type="ECO:0000313" key="3">
    <source>
        <dbReference type="EMBL" id="CAB4567303.1"/>
    </source>
</evidence>
<dbReference type="PRINTS" id="PR00080">
    <property type="entry name" value="SDRFAMILY"/>
</dbReference>
<dbReference type="InterPro" id="IPR020904">
    <property type="entry name" value="Sc_DH/Rdtase_CS"/>
</dbReference>
<keyword evidence="2" id="KW-0560">Oxidoreductase</keyword>
<dbReference type="AlphaFoldDB" id="A0A6J6DZ70"/>
<dbReference type="InterPro" id="IPR036291">
    <property type="entry name" value="NAD(P)-bd_dom_sf"/>
</dbReference>
<organism evidence="3">
    <name type="scientific">freshwater metagenome</name>
    <dbReference type="NCBI Taxonomy" id="449393"/>
    <lineage>
        <taxon>unclassified sequences</taxon>
        <taxon>metagenomes</taxon>
        <taxon>ecological metagenomes</taxon>
    </lineage>
</organism>
<evidence type="ECO:0000256" key="2">
    <source>
        <dbReference type="ARBA" id="ARBA00023002"/>
    </source>
</evidence>
<gene>
    <name evidence="3" type="ORF">UFOPK1722_00157</name>
</gene>
<dbReference type="Pfam" id="PF00106">
    <property type="entry name" value="adh_short"/>
    <property type="match status" value="1"/>
</dbReference>
<dbReference type="InterPro" id="IPR051687">
    <property type="entry name" value="Peroxisomal_Beta-Oxidation"/>
</dbReference>
<dbReference type="PROSITE" id="PS00061">
    <property type="entry name" value="ADH_SHORT"/>
    <property type="match status" value="1"/>
</dbReference>
<dbReference type="GO" id="GO:0016491">
    <property type="term" value="F:oxidoreductase activity"/>
    <property type="evidence" value="ECO:0007669"/>
    <property type="project" value="UniProtKB-KW"/>
</dbReference>
<dbReference type="EMBL" id="CAEZTS010000008">
    <property type="protein sequence ID" value="CAB4567303.1"/>
    <property type="molecule type" value="Genomic_DNA"/>
</dbReference>
<dbReference type="InterPro" id="IPR002347">
    <property type="entry name" value="SDR_fam"/>
</dbReference>
<accession>A0A6J6DZ70</accession>
<comment type="similarity">
    <text evidence="1">Belongs to the short-chain dehydrogenases/reductases (SDR) family.</text>
</comment>
<sequence length="297" mass="30930">MGALTGKVAIVTGAGQGVGRCHAELLAREGAHVVVNDLSDLADDVAAAINSAGGRAVACKGSVTDWSFAESLVATAVREFGDLHILVNNAGFIRDAMSFSMEEAQFDSVVSVHLKGHFAPAHFAALYWRNKAKELEGTEGGLPARRIINTTSESGLFGGPGQGNYGSAKGGIITMTSILARELSRYNVTVNCIAPRARTPMTEVNPKFAKPETGFDKYDPANISPMVAFLASDLAADINAQTFIVLGDQVHRMRPAEIAGSVTAGGKQWTVEGLAAAKGQLFGDGSSGVPAWGGPPM</sequence>
<name>A0A6J6DZ70_9ZZZZ</name>
<dbReference type="Gene3D" id="3.40.50.720">
    <property type="entry name" value="NAD(P)-binding Rossmann-like Domain"/>
    <property type="match status" value="1"/>
</dbReference>
<reference evidence="3" key="1">
    <citation type="submission" date="2020-05" db="EMBL/GenBank/DDBJ databases">
        <authorList>
            <person name="Chiriac C."/>
            <person name="Salcher M."/>
            <person name="Ghai R."/>
            <person name="Kavagutti S V."/>
        </authorList>
    </citation>
    <scope>NUCLEOTIDE SEQUENCE</scope>
</reference>
<protein>
    <submittedName>
        <fullName evidence="3">Unannotated protein</fullName>
    </submittedName>
</protein>